<gene>
    <name evidence="1" type="ORF">LCGC14_0942250</name>
</gene>
<dbReference type="EMBL" id="LAZR01003302">
    <property type="protein sequence ID" value="KKN19776.1"/>
    <property type="molecule type" value="Genomic_DNA"/>
</dbReference>
<accession>A0A0F9R3F4</accession>
<sequence length="77" mass="8237">MLDAVEIEDWLQRARDTGTRIDMAVSCSKCWLPVPIDGPTVPGHGCQCGTVVTIAELKAAFGIEGMSGSFHDVMTVD</sequence>
<organism evidence="1">
    <name type="scientific">marine sediment metagenome</name>
    <dbReference type="NCBI Taxonomy" id="412755"/>
    <lineage>
        <taxon>unclassified sequences</taxon>
        <taxon>metagenomes</taxon>
        <taxon>ecological metagenomes</taxon>
    </lineage>
</organism>
<reference evidence="1" key="1">
    <citation type="journal article" date="2015" name="Nature">
        <title>Complex archaea that bridge the gap between prokaryotes and eukaryotes.</title>
        <authorList>
            <person name="Spang A."/>
            <person name="Saw J.H."/>
            <person name="Jorgensen S.L."/>
            <person name="Zaremba-Niedzwiedzka K."/>
            <person name="Martijn J."/>
            <person name="Lind A.E."/>
            <person name="van Eijk R."/>
            <person name="Schleper C."/>
            <person name="Guy L."/>
            <person name="Ettema T.J."/>
        </authorList>
    </citation>
    <scope>NUCLEOTIDE SEQUENCE</scope>
</reference>
<evidence type="ECO:0000313" key="1">
    <source>
        <dbReference type="EMBL" id="KKN19776.1"/>
    </source>
</evidence>
<proteinExistence type="predicted"/>
<protein>
    <submittedName>
        <fullName evidence="1">Uncharacterized protein</fullName>
    </submittedName>
</protein>
<dbReference type="AlphaFoldDB" id="A0A0F9R3F4"/>
<comment type="caution">
    <text evidence="1">The sequence shown here is derived from an EMBL/GenBank/DDBJ whole genome shotgun (WGS) entry which is preliminary data.</text>
</comment>
<name>A0A0F9R3F4_9ZZZZ</name>